<dbReference type="PANTHER" id="PTHR11085">
    <property type="entry name" value="NAD-DEPENDENT PROTEIN DEACYLASE SIRTUIN-5, MITOCHONDRIAL-RELATED"/>
    <property type="match status" value="1"/>
</dbReference>
<dbReference type="InterPro" id="IPR026590">
    <property type="entry name" value="Ssirtuin_cat_dom"/>
</dbReference>
<dbReference type="PROSITE" id="PS50305">
    <property type="entry name" value="SIRTUIN"/>
    <property type="match status" value="1"/>
</dbReference>
<dbReference type="InParanoid" id="B4LVS5"/>
<reference evidence="11 12" key="1">
    <citation type="journal article" date="2007" name="Nature">
        <title>Evolution of genes and genomes on the Drosophila phylogeny.</title>
        <authorList>
            <consortium name="Drosophila 12 Genomes Consortium"/>
            <person name="Clark A.G."/>
            <person name="Eisen M.B."/>
            <person name="Smith D.R."/>
            <person name="Bergman C.M."/>
            <person name="Oliver B."/>
            <person name="Markow T.A."/>
            <person name="Kaufman T.C."/>
            <person name="Kellis M."/>
            <person name="Gelbart W."/>
            <person name="Iyer V.N."/>
            <person name="Pollard D.A."/>
            <person name="Sackton T.B."/>
            <person name="Larracuente A.M."/>
            <person name="Singh N.D."/>
            <person name="Abad J.P."/>
            <person name="Abt D.N."/>
            <person name="Adryan B."/>
            <person name="Aguade M."/>
            <person name="Akashi H."/>
            <person name="Anderson W.W."/>
            <person name="Aquadro C.F."/>
            <person name="Ardell D.H."/>
            <person name="Arguello R."/>
            <person name="Artieri C.G."/>
            <person name="Barbash D.A."/>
            <person name="Barker D."/>
            <person name="Barsanti P."/>
            <person name="Batterham P."/>
            <person name="Batzoglou S."/>
            <person name="Begun D."/>
            <person name="Bhutkar A."/>
            <person name="Blanco E."/>
            <person name="Bosak S.A."/>
            <person name="Bradley R.K."/>
            <person name="Brand A.D."/>
            <person name="Brent M.R."/>
            <person name="Brooks A.N."/>
            <person name="Brown R.H."/>
            <person name="Butlin R.K."/>
            <person name="Caggese C."/>
            <person name="Calvi B.R."/>
            <person name="Bernardo de Carvalho A."/>
            <person name="Caspi A."/>
            <person name="Castrezana S."/>
            <person name="Celniker S.E."/>
            <person name="Chang J.L."/>
            <person name="Chapple C."/>
            <person name="Chatterji S."/>
            <person name="Chinwalla A."/>
            <person name="Civetta A."/>
            <person name="Clifton S.W."/>
            <person name="Comeron J.M."/>
            <person name="Costello J.C."/>
            <person name="Coyne J.A."/>
            <person name="Daub J."/>
            <person name="David R.G."/>
            <person name="Delcher A.L."/>
            <person name="Delehaunty K."/>
            <person name="Do C.B."/>
            <person name="Ebling H."/>
            <person name="Edwards K."/>
            <person name="Eickbush T."/>
            <person name="Evans J.D."/>
            <person name="Filipski A."/>
            <person name="Findeiss S."/>
            <person name="Freyhult E."/>
            <person name="Fulton L."/>
            <person name="Fulton R."/>
            <person name="Garcia A.C."/>
            <person name="Gardiner A."/>
            <person name="Garfield D.A."/>
            <person name="Garvin B.E."/>
            <person name="Gibson G."/>
            <person name="Gilbert D."/>
            <person name="Gnerre S."/>
            <person name="Godfrey J."/>
            <person name="Good R."/>
            <person name="Gotea V."/>
            <person name="Gravely B."/>
            <person name="Greenberg A.J."/>
            <person name="Griffiths-Jones S."/>
            <person name="Gross S."/>
            <person name="Guigo R."/>
            <person name="Gustafson E.A."/>
            <person name="Haerty W."/>
            <person name="Hahn M.W."/>
            <person name="Halligan D.L."/>
            <person name="Halpern A.L."/>
            <person name="Halter G.M."/>
            <person name="Han M.V."/>
            <person name="Heger A."/>
            <person name="Hillier L."/>
            <person name="Hinrichs A.S."/>
            <person name="Holmes I."/>
            <person name="Hoskins R.A."/>
            <person name="Hubisz M.J."/>
            <person name="Hultmark D."/>
            <person name="Huntley M.A."/>
            <person name="Jaffe D.B."/>
            <person name="Jagadeeshan S."/>
            <person name="Jeck W.R."/>
            <person name="Johnson J."/>
            <person name="Jones C.D."/>
            <person name="Jordan W.C."/>
            <person name="Karpen G.H."/>
            <person name="Kataoka E."/>
            <person name="Keightley P.D."/>
            <person name="Kheradpour P."/>
            <person name="Kirkness E.F."/>
            <person name="Koerich L.B."/>
            <person name="Kristiansen K."/>
            <person name="Kudrna D."/>
            <person name="Kulathinal R.J."/>
            <person name="Kumar S."/>
            <person name="Kwok R."/>
            <person name="Lander E."/>
            <person name="Langley C.H."/>
            <person name="Lapoint R."/>
            <person name="Lazzaro B.P."/>
            <person name="Lee S.J."/>
            <person name="Levesque L."/>
            <person name="Li R."/>
            <person name="Lin C.F."/>
            <person name="Lin M.F."/>
            <person name="Lindblad-Toh K."/>
            <person name="Llopart A."/>
            <person name="Long M."/>
            <person name="Low L."/>
            <person name="Lozovsky E."/>
            <person name="Lu J."/>
            <person name="Luo M."/>
            <person name="Machado C.A."/>
            <person name="Makalowski W."/>
            <person name="Marzo M."/>
            <person name="Matsuda M."/>
            <person name="Matzkin L."/>
            <person name="McAllister B."/>
            <person name="McBride C.S."/>
            <person name="McKernan B."/>
            <person name="McKernan K."/>
            <person name="Mendez-Lago M."/>
            <person name="Minx P."/>
            <person name="Mollenhauer M.U."/>
            <person name="Montooth K."/>
            <person name="Mount S.M."/>
            <person name="Mu X."/>
            <person name="Myers E."/>
            <person name="Negre B."/>
            <person name="Newfeld S."/>
            <person name="Nielsen R."/>
            <person name="Noor M.A."/>
            <person name="O'Grady P."/>
            <person name="Pachter L."/>
            <person name="Papaceit M."/>
            <person name="Parisi M.J."/>
            <person name="Parisi M."/>
            <person name="Parts L."/>
            <person name="Pedersen J.S."/>
            <person name="Pesole G."/>
            <person name="Phillippy A.M."/>
            <person name="Ponting C.P."/>
            <person name="Pop M."/>
            <person name="Porcelli D."/>
            <person name="Powell J.R."/>
            <person name="Prohaska S."/>
            <person name="Pruitt K."/>
            <person name="Puig M."/>
            <person name="Quesneville H."/>
            <person name="Ram K.R."/>
            <person name="Rand D."/>
            <person name="Rasmussen M.D."/>
            <person name="Reed L.K."/>
            <person name="Reenan R."/>
            <person name="Reily A."/>
            <person name="Remington K.A."/>
            <person name="Rieger T.T."/>
            <person name="Ritchie M.G."/>
            <person name="Robin C."/>
            <person name="Rogers Y.H."/>
            <person name="Rohde C."/>
            <person name="Rozas J."/>
            <person name="Rubenfield M.J."/>
            <person name="Ruiz A."/>
            <person name="Russo S."/>
            <person name="Salzberg S.L."/>
            <person name="Sanchez-Gracia A."/>
            <person name="Saranga D.J."/>
            <person name="Sato H."/>
            <person name="Schaeffer S.W."/>
            <person name="Schatz M.C."/>
            <person name="Schlenke T."/>
            <person name="Schwartz R."/>
            <person name="Segarra C."/>
            <person name="Singh R.S."/>
            <person name="Sirot L."/>
            <person name="Sirota M."/>
            <person name="Sisneros N.B."/>
            <person name="Smith C.D."/>
            <person name="Smith T.F."/>
            <person name="Spieth J."/>
            <person name="Stage D.E."/>
            <person name="Stark A."/>
            <person name="Stephan W."/>
            <person name="Strausberg R.L."/>
            <person name="Strempel S."/>
            <person name="Sturgill D."/>
            <person name="Sutton G."/>
            <person name="Sutton G.G."/>
            <person name="Tao W."/>
            <person name="Teichmann S."/>
            <person name="Tobari Y.N."/>
            <person name="Tomimura Y."/>
            <person name="Tsolas J.M."/>
            <person name="Valente V.L."/>
            <person name="Venter E."/>
            <person name="Venter J.C."/>
            <person name="Vicario S."/>
            <person name="Vieira F.G."/>
            <person name="Vilella A.J."/>
            <person name="Villasante A."/>
            <person name="Walenz B."/>
            <person name="Wang J."/>
            <person name="Wasserman M."/>
            <person name="Watts T."/>
            <person name="Wilson D."/>
            <person name="Wilson R.K."/>
            <person name="Wing R.A."/>
            <person name="Wolfner M.F."/>
            <person name="Wong A."/>
            <person name="Wong G.K."/>
            <person name="Wu C.I."/>
            <person name="Wu G."/>
            <person name="Yamamoto D."/>
            <person name="Yang H.P."/>
            <person name="Yang S.P."/>
            <person name="Yorke J.A."/>
            <person name="Yoshida K."/>
            <person name="Zdobnov E."/>
            <person name="Zhang P."/>
            <person name="Zhang Y."/>
            <person name="Zimin A.V."/>
            <person name="Baldwin J."/>
            <person name="Abdouelleil A."/>
            <person name="Abdulkadir J."/>
            <person name="Abebe A."/>
            <person name="Abera B."/>
            <person name="Abreu J."/>
            <person name="Acer S.C."/>
            <person name="Aftuck L."/>
            <person name="Alexander A."/>
            <person name="An P."/>
            <person name="Anderson E."/>
            <person name="Anderson S."/>
            <person name="Arachi H."/>
            <person name="Azer M."/>
            <person name="Bachantsang P."/>
            <person name="Barry A."/>
            <person name="Bayul T."/>
            <person name="Berlin A."/>
            <person name="Bessette D."/>
            <person name="Bloom T."/>
            <person name="Blye J."/>
            <person name="Boguslavskiy L."/>
            <person name="Bonnet C."/>
            <person name="Boukhgalter B."/>
            <person name="Bourzgui I."/>
            <person name="Brown A."/>
            <person name="Cahill P."/>
            <person name="Channer S."/>
            <person name="Cheshatsang Y."/>
            <person name="Chuda L."/>
            <person name="Citroen M."/>
            <person name="Collymore A."/>
            <person name="Cooke P."/>
            <person name="Costello M."/>
            <person name="D'Aco K."/>
            <person name="Daza R."/>
            <person name="De Haan G."/>
            <person name="DeGray S."/>
            <person name="DeMaso C."/>
            <person name="Dhargay N."/>
            <person name="Dooley K."/>
            <person name="Dooley E."/>
            <person name="Doricent M."/>
            <person name="Dorje P."/>
            <person name="Dorjee K."/>
            <person name="Dupes A."/>
            <person name="Elong R."/>
            <person name="Falk J."/>
            <person name="Farina A."/>
            <person name="Faro S."/>
            <person name="Ferguson D."/>
            <person name="Fisher S."/>
            <person name="Foley C.D."/>
            <person name="Franke A."/>
            <person name="Friedrich D."/>
            <person name="Gadbois L."/>
            <person name="Gearin G."/>
            <person name="Gearin C.R."/>
            <person name="Giannoukos G."/>
            <person name="Goode T."/>
            <person name="Graham J."/>
            <person name="Grandbois E."/>
            <person name="Grewal S."/>
            <person name="Gyaltsen K."/>
            <person name="Hafez N."/>
            <person name="Hagos B."/>
            <person name="Hall J."/>
            <person name="Henson C."/>
            <person name="Hollinger A."/>
            <person name="Honan T."/>
            <person name="Huard M.D."/>
            <person name="Hughes L."/>
            <person name="Hurhula B."/>
            <person name="Husby M.E."/>
            <person name="Kamat A."/>
            <person name="Kanga B."/>
            <person name="Kashin S."/>
            <person name="Khazanovich D."/>
            <person name="Kisner P."/>
            <person name="Lance K."/>
            <person name="Lara M."/>
            <person name="Lee W."/>
            <person name="Lennon N."/>
            <person name="Letendre F."/>
            <person name="LeVine R."/>
            <person name="Lipovsky A."/>
            <person name="Liu X."/>
            <person name="Liu J."/>
            <person name="Liu S."/>
            <person name="Lokyitsang T."/>
            <person name="Lokyitsang Y."/>
            <person name="Lubonja R."/>
            <person name="Lui A."/>
            <person name="MacDonald P."/>
            <person name="Magnisalis V."/>
            <person name="Maru K."/>
            <person name="Matthews C."/>
            <person name="McCusker W."/>
            <person name="McDonough S."/>
            <person name="Mehta T."/>
            <person name="Meldrim J."/>
            <person name="Meneus L."/>
            <person name="Mihai O."/>
            <person name="Mihalev A."/>
            <person name="Mihova T."/>
            <person name="Mittelman R."/>
            <person name="Mlenga V."/>
            <person name="Montmayeur A."/>
            <person name="Mulrain L."/>
            <person name="Navidi A."/>
            <person name="Naylor J."/>
            <person name="Negash T."/>
            <person name="Nguyen T."/>
            <person name="Nguyen N."/>
            <person name="Nicol R."/>
            <person name="Norbu C."/>
            <person name="Norbu N."/>
            <person name="Novod N."/>
            <person name="O'Neill B."/>
            <person name="Osman S."/>
            <person name="Markiewicz E."/>
            <person name="Oyono O.L."/>
            <person name="Patti C."/>
            <person name="Phunkhang P."/>
            <person name="Pierre F."/>
            <person name="Priest M."/>
            <person name="Raghuraman S."/>
            <person name="Rege F."/>
            <person name="Reyes R."/>
            <person name="Rise C."/>
            <person name="Rogov P."/>
            <person name="Ross K."/>
            <person name="Ryan E."/>
            <person name="Settipalli S."/>
            <person name="Shea T."/>
            <person name="Sherpa N."/>
            <person name="Shi L."/>
            <person name="Shih D."/>
            <person name="Sparrow T."/>
            <person name="Spaulding J."/>
            <person name="Stalker J."/>
            <person name="Stange-Thomann N."/>
            <person name="Stavropoulos S."/>
            <person name="Stone C."/>
            <person name="Strader C."/>
            <person name="Tesfaye S."/>
            <person name="Thomson T."/>
            <person name="Thoulutsang Y."/>
            <person name="Thoulutsang D."/>
            <person name="Topham K."/>
            <person name="Topping I."/>
            <person name="Tsamla T."/>
            <person name="Vassiliev H."/>
            <person name="Vo A."/>
            <person name="Wangchuk T."/>
            <person name="Wangdi T."/>
            <person name="Weiand M."/>
            <person name="Wilkinson J."/>
            <person name="Wilson A."/>
            <person name="Yadav S."/>
            <person name="Young G."/>
            <person name="Yu Q."/>
            <person name="Zembek L."/>
            <person name="Zhong D."/>
            <person name="Zimmer A."/>
            <person name="Zwirko Z."/>
            <person name="Jaffe D.B."/>
            <person name="Alvarez P."/>
            <person name="Brockman W."/>
            <person name="Butler J."/>
            <person name="Chin C."/>
            <person name="Gnerre S."/>
            <person name="Grabherr M."/>
            <person name="Kleber M."/>
            <person name="Mauceli E."/>
            <person name="MacCallum I."/>
        </authorList>
    </citation>
    <scope>NUCLEOTIDE SEQUENCE [LARGE SCALE GENOMIC DNA]</scope>
    <source>
        <strain evidence="12">Tucson 15010-1051.87</strain>
    </source>
</reference>
<evidence type="ECO:0000256" key="4">
    <source>
        <dbReference type="ARBA" id="ARBA00022833"/>
    </source>
</evidence>
<dbReference type="eggNOG" id="KOG2682">
    <property type="taxonomic scope" value="Eukaryota"/>
</dbReference>
<dbReference type="InterPro" id="IPR050134">
    <property type="entry name" value="NAD-dep_sirtuin_deacylases"/>
</dbReference>
<dbReference type="Gene3D" id="3.40.50.1220">
    <property type="entry name" value="TPP-binding domain"/>
    <property type="match status" value="1"/>
</dbReference>
<feature type="active site" description="Proton acceptor" evidence="8">
    <location>
        <position position="254"/>
    </location>
</feature>
<dbReference type="GO" id="GO:0070403">
    <property type="term" value="F:NAD+ binding"/>
    <property type="evidence" value="ECO:0007669"/>
    <property type="project" value="InterPro"/>
</dbReference>
<evidence type="ECO:0000256" key="2">
    <source>
        <dbReference type="ARBA" id="ARBA00022679"/>
    </source>
</evidence>
<dbReference type="AlphaFoldDB" id="B4LVS5"/>
<dbReference type="GO" id="GO:0016787">
    <property type="term" value="F:hydrolase activity"/>
    <property type="evidence" value="ECO:0007669"/>
    <property type="project" value="UniProtKB-KW"/>
</dbReference>
<dbReference type="InterPro" id="IPR026591">
    <property type="entry name" value="Sirtuin_cat_small_dom_sf"/>
</dbReference>
<feature type="compositionally biased region" description="Acidic residues" evidence="9">
    <location>
        <begin position="81"/>
        <end position="94"/>
    </location>
</feature>
<evidence type="ECO:0000259" key="10">
    <source>
        <dbReference type="PROSITE" id="PS50305"/>
    </source>
</evidence>
<dbReference type="GO" id="GO:0140773">
    <property type="term" value="F:NAD-dependent protein demyristoylase activity"/>
    <property type="evidence" value="ECO:0007669"/>
    <property type="project" value="RHEA"/>
</dbReference>
<dbReference type="HOGENOM" id="CLU_023643_7_4_1"/>
<accession>B4LVS5</accession>
<evidence type="ECO:0000256" key="1">
    <source>
        <dbReference type="ARBA" id="ARBA00001947"/>
    </source>
</evidence>
<comment type="catalytic activity">
    <reaction evidence="6">
        <text>N(6)-hexadecanoyl-L-lysyl-[protein] + NAD(+) + H2O = 2''-O-hexadecanoyl-ADP-D-ribose + nicotinamide + L-lysyl-[protein]</text>
        <dbReference type="Rhea" id="RHEA:70563"/>
        <dbReference type="Rhea" id="RHEA-COMP:9752"/>
        <dbReference type="Rhea" id="RHEA-COMP:14175"/>
        <dbReference type="ChEBI" id="CHEBI:15377"/>
        <dbReference type="ChEBI" id="CHEBI:17154"/>
        <dbReference type="ChEBI" id="CHEBI:29969"/>
        <dbReference type="ChEBI" id="CHEBI:57540"/>
        <dbReference type="ChEBI" id="CHEBI:138936"/>
        <dbReference type="ChEBI" id="CHEBI:189673"/>
    </reaction>
    <physiologicalReaction direction="left-to-right" evidence="6">
        <dbReference type="Rhea" id="RHEA:70564"/>
    </physiologicalReaction>
</comment>
<evidence type="ECO:0000256" key="9">
    <source>
        <dbReference type="SAM" id="MobiDB-lite"/>
    </source>
</evidence>
<feature type="binding site" evidence="8">
    <location>
        <position position="286"/>
    </location>
    <ligand>
        <name>Zn(2+)</name>
        <dbReference type="ChEBI" id="CHEBI:29105"/>
    </ligand>
</feature>
<comment type="catalytic activity">
    <reaction evidence="7">
        <text>N(6)-tetradecanoyl-L-lysyl-[protein] + NAD(+) + H2O = 2''-O-tetradecanoyl-ADP-D-ribose + nicotinamide + L-lysyl-[protein]</text>
        <dbReference type="Rhea" id="RHEA:70567"/>
        <dbReference type="Rhea" id="RHEA-COMP:9752"/>
        <dbReference type="Rhea" id="RHEA-COMP:15437"/>
        <dbReference type="ChEBI" id="CHEBI:15377"/>
        <dbReference type="ChEBI" id="CHEBI:17154"/>
        <dbReference type="ChEBI" id="CHEBI:29969"/>
        <dbReference type="ChEBI" id="CHEBI:57540"/>
        <dbReference type="ChEBI" id="CHEBI:141129"/>
        <dbReference type="ChEBI" id="CHEBI:189674"/>
    </reaction>
    <physiologicalReaction direction="left-to-right" evidence="7">
        <dbReference type="Rhea" id="RHEA:70568"/>
    </physiologicalReaction>
</comment>
<feature type="region of interest" description="Disordered" evidence="9">
    <location>
        <begin position="410"/>
        <end position="440"/>
    </location>
</feature>
<keyword evidence="2" id="KW-0808">Transferase</keyword>
<dbReference type="EMBL" id="CH940650">
    <property type="protein sequence ID" value="EDW67530.2"/>
    <property type="molecule type" value="Genomic_DNA"/>
</dbReference>
<feature type="domain" description="Deacetylase sirtuin-type" evidence="10">
    <location>
        <begin position="124"/>
        <end position="402"/>
    </location>
</feature>
<dbReference type="CDD" id="cd01408">
    <property type="entry name" value="SIRT1"/>
    <property type="match status" value="1"/>
</dbReference>
<keyword evidence="5" id="KW-0520">NAD</keyword>
<keyword evidence="12" id="KW-1185">Reference proteome</keyword>
<evidence type="ECO:0000313" key="12">
    <source>
        <dbReference type="Proteomes" id="UP000008792"/>
    </source>
</evidence>
<dbReference type="OrthoDB" id="420264at2759"/>
<evidence type="ECO:0000256" key="6">
    <source>
        <dbReference type="ARBA" id="ARBA00048378"/>
    </source>
</evidence>
<dbReference type="PANTHER" id="PTHR11085:SF6">
    <property type="entry name" value="NAD-DEPENDENT PROTEIN DEACETYLASE SIRTUIN-2"/>
    <property type="match status" value="1"/>
</dbReference>
<evidence type="ECO:0000313" key="11">
    <source>
        <dbReference type="EMBL" id="EDW67530.2"/>
    </source>
</evidence>
<dbReference type="Pfam" id="PF02146">
    <property type="entry name" value="SIR2"/>
    <property type="match status" value="1"/>
</dbReference>
<name>B4LVS5_DROVI</name>
<dbReference type="Gene3D" id="3.30.1600.10">
    <property type="entry name" value="SIR2/SIRT2 'Small Domain"/>
    <property type="match status" value="1"/>
</dbReference>
<evidence type="ECO:0000256" key="8">
    <source>
        <dbReference type="PROSITE-ProRule" id="PRU00236"/>
    </source>
</evidence>
<dbReference type="GO" id="GO:0005634">
    <property type="term" value="C:nucleus"/>
    <property type="evidence" value="ECO:0007669"/>
    <property type="project" value="TreeGrafter"/>
</dbReference>
<dbReference type="InterPro" id="IPR003000">
    <property type="entry name" value="Sirtuin"/>
</dbReference>
<dbReference type="GO" id="GO:0017136">
    <property type="term" value="F:histone deacetylase activity, NAD-dependent"/>
    <property type="evidence" value="ECO:0007669"/>
    <property type="project" value="TreeGrafter"/>
</dbReference>
<feature type="binding site" evidence="8">
    <location>
        <position position="289"/>
    </location>
    <ligand>
        <name>Zn(2+)</name>
        <dbReference type="ChEBI" id="CHEBI:29105"/>
    </ligand>
</feature>
<dbReference type="STRING" id="7244.B4LVS5"/>
<feature type="binding site" evidence="8">
    <location>
        <position position="262"/>
    </location>
    <ligand>
        <name>Zn(2+)</name>
        <dbReference type="ChEBI" id="CHEBI:29105"/>
    </ligand>
</feature>
<keyword evidence="11" id="KW-0378">Hydrolase</keyword>
<gene>
    <name evidence="11" type="primary">Dvir\GJ23031</name>
    <name evidence="11" type="ORF">Dvir_GJ23031</name>
</gene>
<evidence type="ECO:0000256" key="3">
    <source>
        <dbReference type="ARBA" id="ARBA00022723"/>
    </source>
</evidence>
<keyword evidence="3 8" id="KW-0479">Metal-binding</keyword>
<feature type="compositionally biased region" description="Low complexity" evidence="9">
    <location>
        <begin position="64"/>
        <end position="80"/>
    </location>
</feature>
<comment type="cofactor">
    <cofactor evidence="1">
        <name>Zn(2+)</name>
        <dbReference type="ChEBI" id="CHEBI:29105"/>
    </cofactor>
</comment>
<feature type="binding site" evidence="8">
    <location>
        <position position="265"/>
    </location>
    <ligand>
        <name>Zn(2+)</name>
        <dbReference type="ChEBI" id="CHEBI:29105"/>
    </ligand>
</feature>
<dbReference type="SUPFAM" id="SSF52467">
    <property type="entry name" value="DHS-like NAD/FAD-binding domain"/>
    <property type="match status" value="1"/>
</dbReference>
<dbReference type="GO" id="GO:0140774">
    <property type="term" value="F:NAD-dependent protein depalmitoylase activity"/>
    <property type="evidence" value="ECO:0007669"/>
    <property type="project" value="RHEA"/>
</dbReference>
<evidence type="ECO:0000256" key="5">
    <source>
        <dbReference type="ARBA" id="ARBA00023027"/>
    </source>
</evidence>
<feature type="region of interest" description="Disordered" evidence="9">
    <location>
        <begin position="43"/>
        <end position="94"/>
    </location>
</feature>
<feature type="compositionally biased region" description="Basic and acidic residues" evidence="9">
    <location>
        <begin position="421"/>
        <end position="440"/>
    </location>
</feature>
<organism evidence="11 12">
    <name type="scientific">Drosophila virilis</name>
    <name type="common">Fruit fly</name>
    <dbReference type="NCBI Taxonomy" id="7244"/>
    <lineage>
        <taxon>Eukaryota</taxon>
        <taxon>Metazoa</taxon>
        <taxon>Ecdysozoa</taxon>
        <taxon>Arthropoda</taxon>
        <taxon>Hexapoda</taxon>
        <taxon>Insecta</taxon>
        <taxon>Pterygota</taxon>
        <taxon>Neoptera</taxon>
        <taxon>Endopterygota</taxon>
        <taxon>Diptera</taxon>
        <taxon>Brachycera</taxon>
        <taxon>Muscomorpha</taxon>
        <taxon>Ephydroidea</taxon>
        <taxon>Drosophilidae</taxon>
        <taxon>Drosophila</taxon>
    </lineage>
</organism>
<protein>
    <recommendedName>
        <fullName evidence="10">Deacetylase sirtuin-type domain-containing protein</fullName>
    </recommendedName>
</protein>
<dbReference type="FunCoup" id="B4LVS5">
    <property type="interactions" value="2014"/>
</dbReference>
<dbReference type="InterPro" id="IPR029035">
    <property type="entry name" value="DHS-like_NAD/FAD-binding_dom"/>
</dbReference>
<dbReference type="Proteomes" id="UP000008792">
    <property type="component" value="Unassembled WGS sequence"/>
</dbReference>
<keyword evidence="4 8" id="KW-0862">Zinc</keyword>
<sequence length="440" mass="49369">MALRIFTSAKQKYSYNANKIKILTRKSIYCFARLSSYTLSANTRKMSDSEENDSQSEHNKNGLPTKPSTSKSKSTSTATEPDTDSDSQSDEDNGTMDMIRRFFSQTFNLASGTLADNEGITVDKVIPELTFEGLSSHWREHGFKNIVTMVGAGISTSAGIPDFRSPGSGLYNNLKKYKLPHPTAIFDVDYFQKNPTPFFALAKELYPGSFVPTPAHYFVRLLHEKGLLQRHYTQNIDTLDRLAGLPENKIIEAHGSFYTNHCLKCKHEYDMAWMKKKIFADELPSCEKCNGLVKPDIVFFGENLPAKFYNSPEEDFKECDLLIIMGTSLEVQPFASLIHRAGPRCIRLLINRDAVGRASFAPWMDPSGKALLYGKPKNTRDVAFLGDCDAGVWELAEALGWDEELQQLISIGQKEMEEEDNKTGSDEDKPQTSVKDSAKK</sequence>
<dbReference type="SMR" id="B4LVS5"/>
<proteinExistence type="predicted"/>
<dbReference type="GO" id="GO:0046872">
    <property type="term" value="F:metal ion binding"/>
    <property type="evidence" value="ECO:0007669"/>
    <property type="project" value="UniProtKB-KW"/>
</dbReference>
<dbReference type="KEGG" id="dvi:6630384"/>
<evidence type="ECO:0000256" key="7">
    <source>
        <dbReference type="ARBA" id="ARBA00048905"/>
    </source>
</evidence>